<dbReference type="PANTHER" id="PTHR10972:SF102">
    <property type="entry name" value="OXYSTEROL-BINDING PROTEIN"/>
    <property type="match status" value="1"/>
</dbReference>
<dbReference type="InterPro" id="IPR000648">
    <property type="entry name" value="Oxysterol-bd"/>
</dbReference>
<dbReference type="AlphaFoldDB" id="A0A8K0NSJ1"/>
<feature type="region of interest" description="Disordered" evidence="3">
    <location>
        <begin position="1"/>
        <end position="40"/>
    </location>
</feature>
<organism evidence="4 5">
    <name type="scientific">Filobasidium floriforme</name>
    <dbReference type="NCBI Taxonomy" id="5210"/>
    <lineage>
        <taxon>Eukaryota</taxon>
        <taxon>Fungi</taxon>
        <taxon>Dikarya</taxon>
        <taxon>Basidiomycota</taxon>
        <taxon>Agaricomycotina</taxon>
        <taxon>Tremellomycetes</taxon>
        <taxon>Filobasidiales</taxon>
        <taxon>Filobasidiaceae</taxon>
        <taxon>Filobasidium</taxon>
    </lineage>
</organism>
<dbReference type="PROSITE" id="PS01013">
    <property type="entry name" value="OSBP"/>
    <property type="match status" value="1"/>
</dbReference>
<feature type="compositionally biased region" description="Polar residues" evidence="3">
    <location>
        <begin position="406"/>
        <end position="464"/>
    </location>
</feature>
<comment type="caution">
    <text evidence="4">The sequence shown here is derived from an EMBL/GenBank/DDBJ whole genome shotgun (WGS) entry which is preliminary data.</text>
</comment>
<feature type="compositionally biased region" description="Basic and acidic residues" evidence="3">
    <location>
        <begin position="342"/>
        <end position="361"/>
    </location>
</feature>
<gene>
    <name evidence="4" type="ORF">FFLO_01542</name>
</gene>
<dbReference type="InterPro" id="IPR018494">
    <property type="entry name" value="Oxysterol-bd_CS"/>
</dbReference>
<evidence type="ECO:0000256" key="1">
    <source>
        <dbReference type="ARBA" id="ARBA00008842"/>
    </source>
</evidence>
<name>A0A8K0NSJ1_9TREE</name>
<feature type="region of interest" description="Disordered" evidence="3">
    <location>
        <begin position="406"/>
        <end position="488"/>
    </location>
</feature>
<evidence type="ECO:0000256" key="3">
    <source>
        <dbReference type="SAM" id="MobiDB-lite"/>
    </source>
</evidence>
<reference evidence="4" key="1">
    <citation type="submission" date="2020-04" db="EMBL/GenBank/DDBJ databases">
        <title>Analysis of mating type loci in Filobasidium floriforme.</title>
        <authorList>
            <person name="Nowrousian M."/>
        </authorList>
    </citation>
    <scope>NUCLEOTIDE SEQUENCE</scope>
    <source>
        <strain evidence="4">CBS 6242</strain>
    </source>
</reference>
<comment type="similarity">
    <text evidence="1 2">Belongs to the OSBP family.</text>
</comment>
<evidence type="ECO:0000313" key="5">
    <source>
        <dbReference type="Proteomes" id="UP000812966"/>
    </source>
</evidence>
<dbReference type="GO" id="GO:0016020">
    <property type="term" value="C:membrane"/>
    <property type="evidence" value="ECO:0007669"/>
    <property type="project" value="TreeGrafter"/>
</dbReference>
<dbReference type="Gene3D" id="2.40.160.120">
    <property type="match status" value="1"/>
</dbReference>
<proteinExistence type="inferred from homology"/>
<dbReference type="GO" id="GO:0032934">
    <property type="term" value="F:sterol binding"/>
    <property type="evidence" value="ECO:0007669"/>
    <property type="project" value="TreeGrafter"/>
</dbReference>
<evidence type="ECO:0000256" key="2">
    <source>
        <dbReference type="RuleBase" id="RU003844"/>
    </source>
</evidence>
<dbReference type="SUPFAM" id="SSF144000">
    <property type="entry name" value="Oxysterol-binding protein-like"/>
    <property type="match status" value="1"/>
</dbReference>
<protein>
    <recommendedName>
        <fullName evidence="6">Oxysterol-binding protein</fullName>
    </recommendedName>
</protein>
<evidence type="ECO:0000313" key="4">
    <source>
        <dbReference type="EMBL" id="KAG7562984.1"/>
    </source>
</evidence>
<keyword evidence="5" id="KW-1185">Reference proteome</keyword>
<dbReference type="GO" id="GO:0032541">
    <property type="term" value="C:cortical endoplasmic reticulum"/>
    <property type="evidence" value="ECO:0007669"/>
    <property type="project" value="TreeGrafter"/>
</dbReference>
<dbReference type="InterPro" id="IPR037239">
    <property type="entry name" value="OSBP_sf"/>
</dbReference>
<dbReference type="EMBL" id="JABELV010000022">
    <property type="protein sequence ID" value="KAG7562984.1"/>
    <property type="molecule type" value="Genomic_DNA"/>
</dbReference>
<evidence type="ECO:0008006" key="6">
    <source>
        <dbReference type="Google" id="ProtNLM"/>
    </source>
</evidence>
<feature type="region of interest" description="Disordered" evidence="3">
    <location>
        <begin position="338"/>
        <end position="374"/>
    </location>
</feature>
<dbReference type="Pfam" id="PF01237">
    <property type="entry name" value="Oxysterol_BP"/>
    <property type="match status" value="1"/>
</dbReference>
<dbReference type="Gene3D" id="3.30.70.3490">
    <property type="match status" value="1"/>
</dbReference>
<sequence>MGLLSGATDAIRRRGSDASHTSGPPGSPDRGQAPDGKPDDVEILDKEEGSVLSAMISQLRIGMDLSKITFPTFVLEPRSMLERITDFMAHPELMFKAGQIQDPKQRLLQVTALILAGWHIKPKGLIRYNPVLGEFFRCTYTYEDGSEGFFIAEQVSHHPPISAFFYTSPQNGVVVTGELKPKSKFLGNSVATIMEGENRVRLLDRPEDGEYTLTMPNMFARGILFGKMMLELGDSTAVTCPATHYSCDIEWKTKGWISGGYNAIAGHVRGPEGSAGEITGHWDGLMEFKDKGGKKQTLFDATRAQVRPKTVLPEDQQEANESRRQWADLTAAIKASDMDAATEAKAKVEDGQREMARRRESSGQTHQQRFFQPVGDKWMPKLNLDQLSKDPAELLRAVKEFIFADSSTAQQPPSATSRPARSNTGASQASGLSAQNQPISPVDSSRHATTASIASQDSFASATSDLPIRETAPGPPAGPLMTHPPTQY</sequence>
<dbReference type="GO" id="GO:0005829">
    <property type="term" value="C:cytosol"/>
    <property type="evidence" value="ECO:0007669"/>
    <property type="project" value="TreeGrafter"/>
</dbReference>
<dbReference type="PANTHER" id="PTHR10972">
    <property type="entry name" value="OXYSTEROL-BINDING PROTEIN-RELATED"/>
    <property type="match status" value="1"/>
</dbReference>
<dbReference type="Proteomes" id="UP000812966">
    <property type="component" value="Unassembled WGS sequence"/>
</dbReference>
<accession>A0A8K0NSJ1</accession>